<dbReference type="AlphaFoldDB" id="A0A067M7A9"/>
<evidence type="ECO:0000259" key="9">
    <source>
        <dbReference type="Pfam" id="PF00326"/>
    </source>
</evidence>
<dbReference type="InterPro" id="IPR023302">
    <property type="entry name" value="Pept_S9A_N"/>
</dbReference>
<keyword evidence="4 7" id="KW-0645">Protease</keyword>
<dbReference type="GO" id="GO:0005829">
    <property type="term" value="C:cytosol"/>
    <property type="evidence" value="ECO:0007669"/>
    <property type="project" value="TreeGrafter"/>
</dbReference>
<dbReference type="GO" id="GO:0006508">
    <property type="term" value="P:proteolysis"/>
    <property type="evidence" value="ECO:0007669"/>
    <property type="project" value="UniProtKB-KW"/>
</dbReference>
<dbReference type="PROSITE" id="PS00708">
    <property type="entry name" value="PRO_ENDOPEP_SER"/>
    <property type="match status" value="1"/>
</dbReference>
<dbReference type="GO" id="GO:0004252">
    <property type="term" value="F:serine-type endopeptidase activity"/>
    <property type="evidence" value="ECO:0007669"/>
    <property type="project" value="UniProtKB-UniRule"/>
</dbReference>
<dbReference type="EMBL" id="KL198101">
    <property type="protein sequence ID" value="KDQ07747.1"/>
    <property type="molecule type" value="Genomic_DNA"/>
</dbReference>
<organism evidence="11 12">
    <name type="scientific">Botryobasidium botryosum (strain FD-172 SS1)</name>
    <dbReference type="NCBI Taxonomy" id="930990"/>
    <lineage>
        <taxon>Eukaryota</taxon>
        <taxon>Fungi</taxon>
        <taxon>Dikarya</taxon>
        <taxon>Basidiomycota</taxon>
        <taxon>Agaricomycotina</taxon>
        <taxon>Agaricomycetes</taxon>
        <taxon>Cantharellales</taxon>
        <taxon>Botryobasidiaceae</taxon>
        <taxon>Botryobasidium</taxon>
    </lineage>
</organism>
<dbReference type="Pfam" id="PF02897">
    <property type="entry name" value="Peptidase_S9_N"/>
    <property type="match status" value="1"/>
</dbReference>
<dbReference type="FunFam" id="3.40.50.1820:FF:000005">
    <property type="entry name" value="Prolyl endopeptidase"/>
    <property type="match status" value="1"/>
</dbReference>
<dbReference type="InterPro" id="IPR029058">
    <property type="entry name" value="AB_hydrolase_fold"/>
</dbReference>
<name>A0A067M7A9_BOTB1</name>
<keyword evidence="6 7" id="KW-0720">Serine protease</keyword>
<dbReference type="PANTHER" id="PTHR42881:SF2">
    <property type="entry name" value="PROLYL ENDOPEPTIDASE"/>
    <property type="match status" value="1"/>
</dbReference>
<evidence type="ECO:0000259" key="10">
    <source>
        <dbReference type="Pfam" id="PF02897"/>
    </source>
</evidence>
<dbReference type="EC" id="3.4.21.-" evidence="7"/>
<evidence type="ECO:0000256" key="4">
    <source>
        <dbReference type="ARBA" id="ARBA00022670"/>
    </source>
</evidence>
<dbReference type="HOGENOM" id="CLU_011290_1_1_1"/>
<sequence>MAIPRVFLASLARSSARPPPSLAFTRAMSSFASNKPRWTPNNYPAAPRLDHFDTYKSASRGEVKVHDPYRWLEEPGKQTDDWVTAQVEHTNAYLHKNQDRDRLRSEVRQNWDYAKFSSPSLKRDNRWYWYYNSGLKAQSIVYRSTTSELPNFEKEDGPGGEVFFDPNLLSNDGTAALATTAFSHSGEYFAYGVSLSGSDFFTIYVRPTSAPFPHPEHDGTNTLDQDGRLPDEIRYVKFSGITWTHDSKGFFYQRYPTRVEHGDATEDKAGTETLEDKHAMLYYHRIGTPQSEDVLVIQDEENPTYMWSTGISEEDGRYLELYISKDTSRTNQLWVTDLTQNEIGPNMKWDKLVDEFESEYNVVANDGPKFYLYTNKDAPKYRVVTLDTSLPAGERKLVDFIPEDSDALLSGISPVNERNFVVVYSRNVKDELHIYSPTGKHLKRILQDHVGSISVTAKRKQSWFFVQYSGFTNPGVVGKYEFAASEKYDGAGEWNVLRAVKLKGLVPDEFVAEQVWYESKDGTKVPMFIVRHKSVKQDGTAPAIQYGYGGFSISINPSFSPSILTFIKAYGAVYAVPNIRGGAEFGEEWHLAGTREKKINVFDDFIAATQYLVKHKYVAPGKVAINGASNGGLLIAACIHRAPEGTFGAAVAEVGVMDMLRFTKFTIGKAWTSDYGNPEDPTDFDFIYPYSPVHNVPKDKKLPPTILLTADHDDRVVPLHSFKYAAALQHDAAGNPDPLLIRVDKKSGHGSGKSTEKRIEEATDKWGFVAQSMGLTWKDEAPASTDTVNATSEAPVAEKQEGALSEAQAKETKESVPKPETPTYFQRVLSLLYSVIGYFLPKAAAAPAGGR</sequence>
<evidence type="ECO:0000256" key="3">
    <source>
        <dbReference type="ARBA" id="ARBA00011245"/>
    </source>
</evidence>
<evidence type="ECO:0000313" key="12">
    <source>
        <dbReference type="Proteomes" id="UP000027195"/>
    </source>
</evidence>
<feature type="domain" description="Peptidase S9A N-terminal" evidence="10">
    <location>
        <begin position="50"/>
        <end position="486"/>
    </location>
</feature>
<dbReference type="Proteomes" id="UP000027195">
    <property type="component" value="Unassembled WGS sequence"/>
</dbReference>
<feature type="region of interest" description="Disordered" evidence="8">
    <location>
        <begin position="779"/>
        <end position="819"/>
    </location>
</feature>
<dbReference type="SUPFAM" id="SSF53474">
    <property type="entry name" value="alpha/beta-Hydrolases"/>
    <property type="match status" value="1"/>
</dbReference>
<dbReference type="InterPro" id="IPR002471">
    <property type="entry name" value="Pept_S9_AS"/>
</dbReference>
<comment type="catalytic activity">
    <reaction evidence="1">
        <text>Hydrolysis of Pro-|-Xaa &gt;&gt; Ala-|-Xaa in oligopeptides.</text>
        <dbReference type="EC" id="3.4.21.26"/>
    </reaction>
</comment>
<dbReference type="STRING" id="930990.A0A067M7A9"/>
<dbReference type="Gene3D" id="2.130.10.120">
    <property type="entry name" value="Prolyl oligopeptidase, N-terminal domain"/>
    <property type="match status" value="1"/>
</dbReference>
<proteinExistence type="inferred from homology"/>
<keyword evidence="5 7" id="KW-0378">Hydrolase</keyword>
<dbReference type="InParanoid" id="A0A067M7A9"/>
<evidence type="ECO:0000256" key="7">
    <source>
        <dbReference type="RuleBase" id="RU368024"/>
    </source>
</evidence>
<dbReference type="PRINTS" id="PR00862">
    <property type="entry name" value="PROLIGOPTASE"/>
</dbReference>
<evidence type="ECO:0000256" key="2">
    <source>
        <dbReference type="ARBA" id="ARBA00005228"/>
    </source>
</evidence>
<evidence type="ECO:0000313" key="11">
    <source>
        <dbReference type="EMBL" id="KDQ07747.1"/>
    </source>
</evidence>
<reference evidence="12" key="1">
    <citation type="journal article" date="2014" name="Proc. Natl. Acad. Sci. U.S.A.">
        <title>Extensive sampling of basidiomycete genomes demonstrates inadequacy of the white-rot/brown-rot paradigm for wood decay fungi.</title>
        <authorList>
            <person name="Riley R."/>
            <person name="Salamov A.A."/>
            <person name="Brown D.W."/>
            <person name="Nagy L.G."/>
            <person name="Floudas D."/>
            <person name="Held B.W."/>
            <person name="Levasseur A."/>
            <person name="Lombard V."/>
            <person name="Morin E."/>
            <person name="Otillar R."/>
            <person name="Lindquist E.A."/>
            <person name="Sun H."/>
            <person name="LaButti K.M."/>
            <person name="Schmutz J."/>
            <person name="Jabbour D."/>
            <person name="Luo H."/>
            <person name="Baker S.E."/>
            <person name="Pisabarro A.G."/>
            <person name="Walton J.D."/>
            <person name="Blanchette R.A."/>
            <person name="Henrissat B."/>
            <person name="Martin F."/>
            <person name="Cullen D."/>
            <person name="Hibbett D.S."/>
            <person name="Grigoriev I.V."/>
        </authorList>
    </citation>
    <scope>NUCLEOTIDE SEQUENCE [LARGE SCALE GENOMIC DNA]</scope>
    <source>
        <strain evidence="12">FD-172 SS1</strain>
    </source>
</reference>
<evidence type="ECO:0000256" key="5">
    <source>
        <dbReference type="ARBA" id="ARBA00022801"/>
    </source>
</evidence>
<keyword evidence="12" id="KW-1185">Reference proteome</keyword>
<protein>
    <recommendedName>
        <fullName evidence="7">Prolyl endopeptidase</fullName>
        <ecNumber evidence="7">3.4.21.-</ecNumber>
    </recommendedName>
</protein>
<dbReference type="PANTHER" id="PTHR42881">
    <property type="entry name" value="PROLYL ENDOPEPTIDASE"/>
    <property type="match status" value="1"/>
</dbReference>
<evidence type="ECO:0000256" key="8">
    <source>
        <dbReference type="SAM" id="MobiDB-lite"/>
    </source>
</evidence>
<dbReference type="InterPro" id="IPR001375">
    <property type="entry name" value="Peptidase_S9_cat"/>
</dbReference>
<dbReference type="SUPFAM" id="SSF50993">
    <property type="entry name" value="Peptidase/esterase 'gauge' domain"/>
    <property type="match status" value="1"/>
</dbReference>
<accession>A0A067M7A9</accession>
<comment type="subunit">
    <text evidence="3">Monomer.</text>
</comment>
<gene>
    <name evidence="11" type="ORF">BOTBODRAFT_192208</name>
</gene>
<dbReference type="OrthoDB" id="248387at2759"/>
<dbReference type="InterPro" id="IPR002470">
    <property type="entry name" value="Peptidase_S9A"/>
</dbReference>
<dbReference type="Pfam" id="PF00326">
    <property type="entry name" value="Peptidase_S9"/>
    <property type="match status" value="1"/>
</dbReference>
<dbReference type="FunFam" id="2.130.10.120:FF:000001">
    <property type="entry name" value="Prolyl endopeptidase"/>
    <property type="match status" value="1"/>
</dbReference>
<feature type="compositionally biased region" description="Basic and acidic residues" evidence="8">
    <location>
        <begin position="808"/>
        <end position="817"/>
    </location>
</feature>
<dbReference type="GO" id="GO:0070012">
    <property type="term" value="F:oligopeptidase activity"/>
    <property type="evidence" value="ECO:0007669"/>
    <property type="project" value="TreeGrafter"/>
</dbReference>
<evidence type="ECO:0000256" key="6">
    <source>
        <dbReference type="ARBA" id="ARBA00022825"/>
    </source>
</evidence>
<dbReference type="Gene3D" id="3.40.50.1820">
    <property type="entry name" value="alpha/beta hydrolase"/>
    <property type="match status" value="1"/>
</dbReference>
<feature type="domain" description="Peptidase S9 prolyl oligopeptidase catalytic" evidence="9">
    <location>
        <begin position="558"/>
        <end position="774"/>
    </location>
</feature>
<dbReference type="InterPro" id="IPR051167">
    <property type="entry name" value="Prolyl_oligopep/macrocyclase"/>
</dbReference>
<comment type="similarity">
    <text evidence="2 7">Belongs to the peptidase S9A family.</text>
</comment>
<evidence type="ECO:0000256" key="1">
    <source>
        <dbReference type="ARBA" id="ARBA00001070"/>
    </source>
</evidence>